<name>A0A9X1QT26_9CORY</name>
<keyword evidence="4" id="KW-1185">Reference proteome</keyword>
<gene>
    <name evidence="3" type="ORF">L1O03_07650</name>
</gene>
<comment type="caution">
    <text evidence="3">The sequence shown here is derived from an EMBL/GenBank/DDBJ whole genome shotgun (WGS) entry which is preliminary data.</text>
</comment>
<keyword evidence="2" id="KW-0472">Membrane</keyword>
<keyword evidence="2" id="KW-1133">Transmembrane helix</keyword>
<accession>A0A9X1QT26</accession>
<reference evidence="3" key="1">
    <citation type="submission" date="2022-01" db="EMBL/GenBank/DDBJ databases">
        <title>Corynebacterium sp. nov isolated from isolated from the feces of the greater white-fronted geese (Anser albifrons) at Poyang Lake, PR China.</title>
        <authorList>
            <person name="Liu Q."/>
        </authorList>
    </citation>
    <scope>NUCLEOTIDE SEQUENCE</scope>
    <source>
        <strain evidence="3">JCM 32435</strain>
    </source>
</reference>
<keyword evidence="2" id="KW-0812">Transmembrane</keyword>
<proteinExistence type="predicted"/>
<feature type="region of interest" description="Disordered" evidence="1">
    <location>
        <begin position="69"/>
        <end position="149"/>
    </location>
</feature>
<dbReference type="Proteomes" id="UP001139336">
    <property type="component" value="Unassembled WGS sequence"/>
</dbReference>
<sequence length="229" mass="23786">MSPRDENPNTESFPIPSEDNPWDQAEGQRYMKRQGTVGPIIIVVILVIIALALAGAVWAWLSGDGNKHEDPAAVAPSTSTVTASSSHSTTSRTSTSSSSSRTSSSTSSSTRSSHPTSSRTSSAPSTTAEPNPPPRPAAPPIAVGQDGQTQCGHLASQGVWSGNANTSCEFANEVANTAIGMPDTDVQQFTVRSPVTGQRYTMTCRGLGHGYIECSGGDQAQVIITGPGR</sequence>
<evidence type="ECO:0000256" key="1">
    <source>
        <dbReference type="SAM" id="MobiDB-lite"/>
    </source>
</evidence>
<feature type="transmembrane region" description="Helical" evidence="2">
    <location>
        <begin position="37"/>
        <end position="61"/>
    </location>
</feature>
<feature type="compositionally biased region" description="Low complexity" evidence="1">
    <location>
        <begin position="72"/>
        <end position="129"/>
    </location>
</feature>
<feature type="compositionally biased region" description="Pro residues" evidence="1">
    <location>
        <begin position="130"/>
        <end position="139"/>
    </location>
</feature>
<dbReference type="AlphaFoldDB" id="A0A9X1QT26"/>
<evidence type="ECO:0000313" key="3">
    <source>
        <dbReference type="EMBL" id="MCF4007049.1"/>
    </source>
</evidence>
<evidence type="ECO:0000313" key="4">
    <source>
        <dbReference type="Proteomes" id="UP001139336"/>
    </source>
</evidence>
<organism evidence="3 4">
    <name type="scientific">Corynebacterium uropygiale</name>
    <dbReference type="NCBI Taxonomy" id="1775911"/>
    <lineage>
        <taxon>Bacteria</taxon>
        <taxon>Bacillati</taxon>
        <taxon>Actinomycetota</taxon>
        <taxon>Actinomycetes</taxon>
        <taxon>Mycobacteriales</taxon>
        <taxon>Corynebacteriaceae</taxon>
        <taxon>Corynebacterium</taxon>
    </lineage>
</organism>
<evidence type="ECO:0000256" key="2">
    <source>
        <dbReference type="SAM" id="Phobius"/>
    </source>
</evidence>
<dbReference type="EMBL" id="JAKGSI010000003">
    <property type="protein sequence ID" value="MCF4007049.1"/>
    <property type="molecule type" value="Genomic_DNA"/>
</dbReference>
<feature type="region of interest" description="Disordered" evidence="1">
    <location>
        <begin position="1"/>
        <end position="23"/>
    </location>
</feature>
<protein>
    <submittedName>
        <fullName evidence="3">Uncharacterized protein</fullName>
    </submittedName>
</protein>
<dbReference type="RefSeq" id="WP_236119172.1">
    <property type="nucleotide sequence ID" value="NZ_JAKGSI010000003.1"/>
</dbReference>